<dbReference type="AlphaFoldDB" id="A0A099J0N3"/>
<dbReference type="EMBL" id="JPXF01000128">
    <property type="protein sequence ID" value="KGJ71821.1"/>
    <property type="molecule type" value="Genomic_DNA"/>
</dbReference>
<dbReference type="RefSeq" id="WP_035840077.1">
    <property type="nucleotide sequence ID" value="NZ_JACHBQ010000001.1"/>
</dbReference>
<evidence type="ECO:0000313" key="3">
    <source>
        <dbReference type="Proteomes" id="UP000029864"/>
    </source>
</evidence>
<name>A0A099J0N3_9MICO</name>
<dbReference type="Proteomes" id="UP000561726">
    <property type="component" value="Unassembled WGS sequence"/>
</dbReference>
<evidence type="ECO:0000313" key="1">
    <source>
        <dbReference type="EMBL" id="KGJ71821.1"/>
    </source>
</evidence>
<reference evidence="2 4" key="2">
    <citation type="submission" date="2020-08" db="EMBL/GenBank/DDBJ databases">
        <title>Sequencing the genomes of 1000 actinobacteria strains.</title>
        <authorList>
            <person name="Klenk H.-P."/>
        </authorList>
    </citation>
    <scope>NUCLEOTIDE SEQUENCE [LARGE SCALE GENOMIC DNA]</scope>
    <source>
        <strain evidence="2 4">DSM 21065</strain>
    </source>
</reference>
<dbReference type="InterPro" id="IPR045436">
    <property type="entry name" value="DUF6507"/>
</dbReference>
<dbReference type="EMBL" id="JACHBQ010000001">
    <property type="protein sequence ID" value="MBB5640655.1"/>
    <property type="molecule type" value="Genomic_DNA"/>
</dbReference>
<protein>
    <recommendedName>
        <fullName evidence="5">PE domain-containing protein</fullName>
    </recommendedName>
</protein>
<dbReference type="Pfam" id="PF20117">
    <property type="entry name" value="DUF6507"/>
    <property type="match status" value="1"/>
</dbReference>
<keyword evidence="3" id="KW-1185">Reference proteome</keyword>
<gene>
    <name evidence="2" type="ORF">BJ997_001203</name>
    <name evidence="1" type="ORF">GY21_19620</name>
</gene>
<evidence type="ECO:0000313" key="2">
    <source>
        <dbReference type="EMBL" id="MBB5640655.1"/>
    </source>
</evidence>
<organism evidence="1 3">
    <name type="scientific">Cryobacterium roopkundense</name>
    <dbReference type="NCBI Taxonomy" id="1001240"/>
    <lineage>
        <taxon>Bacteria</taxon>
        <taxon>Bacillati</taxon>
        <taxon>Actinomycetota</taxon>
        <taxon>Actinomycetes</taxon>
        <taxon>Micrococcales</taxon>
        <taxon>Microbacteriaceae</taxon>
        <taxon>Cryobacterium</taxon>
    </lineage>
</organism>
<sequence length="106" mass="11026">MGAGDGRWSIDIAATQHILAAVDATIEDFDTDARRLSEAIRAASETAGASKTGAALVNVVNELLMSEIVAAKTHAMNASTQTSAAVNAYIQGDLEMAQNMTTTMDP</sequence>
<evidence type="ECO:0008006" key="5">
    <source>
        <dbReference type="Google" id="ProtNLM"/>
    </source>
</evidence>
<dbReference type="Proteomes" id="UP000029864">
    <property type="component" value="Unassembled WGS sequence"/>
</dbReference>
<evidence type="ECO:0000313" key="4">
    <source>
        <dbReference type="Proteomes" id="UP000561726"/>
    </source>
</evidence>
<reference evidence="1 3" key="1">
    <citation type="submission" date="2014-08" db="EMBL/GenBank/DDBJ databases">
        <authorList>
            <person name="Sisinthy S."/>
        </authorList>
    </citation>
    <scope>NUCLEOTIDE SEQUENCE [LARGE SCALE GENOMIC DNA]</scope>
    <source>
        <strain evidence="1 3">RuG17</strain>
    </source>
</reference>
<comment type="caution">
    <text evidence="1">The sequence shown here is derived from an EMBL/GenBank/DDBJ whole genome shotgun (WGS) entry which is preliminary data.</text>
</comment>
<proteinExistence type="predicted"/>
<dbReference type="STRING" id="1001240.GY21_19620"/>
<accession>A0A099J0N3</accession>